<keyword evidence="2 4" id="KW-0863">Zinc-finger</keyword>
<feature type="compositionally biased region" description="Low complexity" evidence="5">
    <location>
        <begin position="377"/>
        <end position="415"/>
    </location>
</feature>
<keyword evidence="8" id="KW-1185">Reference proteome</keyword>
<feature type="compositionally biased region" description="Basic and acidic residues" evidence="5">
    <location>
        <begin position="183"/>
        <end position="192"/>
    </location>
</feature>
<feature type="region of interest" description="Disordered" evidence="5">
    <location>
        <begin position="494"/>
        <end position="517"/>
    </location>
</feature>
<proteinExistence type="predicted"/>
<evidence type="ECO:0000259" key="6">
    <source>
        <dbReference type="PROSITE" id="PS50115"/>
    </source>
</evidence>
<dbReference type="Proteomes" id="UP001634393">
    <property type="component" value="Unassembled WGS sequence"/>
</dbReference>
<dbReference type="InterPro" id="IPR044820">
    <property type="entry name" value="AGD14-like"/>
</dbReference>
<keyword evidence="3" id="KW-0862">Zinc</keyword>
<feature type="compositionally biased region" description="Basic and acidic residues" evidence="5">
    <location>
        <begin position="224"/>
        <end position="235"/>
    </location>
</feature>
<dbReference type="SMART" id="SM00105">
    <property type="entry name" value="ArfGap"/>
    <property type="match status" value="1"/>
</dbReference>
<feature type="compositionally biased region" description="Low complexity" evidence="5">
    <location>
        <begin position="625"/>
        <end position="637"/>
    </location>
</feature>
<feature type="domain" description="Arf-GAP" evidence="6">
    <location>
        <begin position="12"/>
        <end position="130"/>
    </location>
</feature>
<dbReference type="GO" id="GO:0008270">
    <property type="term" value="F:zinc ion binding"/>
    <property type="evidence" value="ECO:0007669"/>
    <property type="project" value="UniProtKB-KW"/>
</dbReference>
<dbReference type="CDD" id="cd08838">
    <property type="entry name" value="ArfGap_AGFG"/>
    <property type="match status" value="1"/>
</dbReference>
<evidence type="ECO:0000313" key="8">
    <source>
        <dbReference type="Proteomes" id="UP001634393"/>
    </source>
</evidence>
<feature type="compositionally biased region" description="Basic and acidic residues" evidence="5">
    <location>
        <begin position="129"/>
        <end position="149"/>
    </location>
</feature>
<dbReference type="EMBL" id="JBJXBP010000006">
    <property type="protein sequence ID" value="KAL3825142.1"/>
    <property type="molecule type" value="Genomic_DNA"/>
</dbReference>
<evidence type="ECO:0000256" key="1">
    <source>
        <dbReference type="ARBA" id="ARBA00022723"/>
    </source>
</evidence>
<reference evidence="7 8" key="1">
    <citation type="submission" date="2024-12" db="EMBL/GenBank/DDBJ databases">
        <title>The unique morphological basis and parallel evolutionary history of personate flowers in Penstemon.</title>
        <authorList>
            <person name="Depatie T.H."/>
            <person name="Wessinger C.A."/>
        </authorList>
    </citation>
    <scope>NUCLEOTIDE SEQUENCE [LARGE SCALE GENOMIC DNA]</scope>
    <source>
        <strain evidence="7">WTNN_2</strain>
        <tissue evidence="7">Leaf</tissue>
    </source>
</reference>
<name>A0ABD3SLI4_9LAMI</name>
<sequence length="694" mass="73821">MASRLKEEQKNEKIIRNLLKLPENRKCINCNSLGPQYVCTNFSTFVCTTCSGIHREFTHRVKSVSMAKFTSQEVSALQGGGNASAREIYLKEWDTQRNSLPDGSNIEKLRELIKHVYVDRRYTGERNVEKPLRAKMGESDDLNGNRRIENYQSGSRSPPYEDPERRHSDRPSSAGRSPGYDQVIRRQSENKRSPAPAEVVNDWRREDRFGNGRRSEDGSSDGGSKLEVRSPDSQRSDMSSPPLVRPVRDILGDNISPLRVIEPPKATGAKSIDGSAHTQRTASSRSLASFDGNPSEVKVEASLIDFDSVPTVTATAPPTQVATDGSSVQLAASSGDNWANFDSVPQVKVNTAPLNSVESALFELSIPASTSGPSSSMGISHFQSSGSSGSSFGITAPTSGFPSSGAPPASLGPASRFTNTEGGLLANAPTVGQWPTMNPQQHSMFPGGSGHPVPGLVAPANAGSSSNTPWNPLVAANVHRPPGASVMQMGQAGTGPVMSTSSGYVTEPSSNAKSGGRNELPEDLFAMNYSYNTPPVSGYYSGSPYVAGVPMQYNVQMVLPNSQPVSRSTNPFDFSSEPSPFQAPMFPSVKSLQGALPQIGNPSGLLRTSSLGTTPYHTPSVHTQAPSYASAIPPSSYRGQEIAGNMAPRPQGPSGFSLEDPAFTSLNSRHHLGGLYSAHSAPSNFTSSGGNPFG</sequence>
<feature type="region of interest" description="Disordered" evidence="5">
    <location>
        <begin position="377"/>
        <end position="428"/>
    </location>
</feature>
<comment type="caution">
    <text evidence="7">The sequence shown here is derived from an EMBL/GenBank/DDBJ whole genome shotgun (WGS) entry which is preliminary data.</text>
</comment>
<dbReference type="FunFam" id="1.10.220.150:FF:000005">
    <property type="entry name" value="Arf-GAP domain and FG repeat-containing protein 1"/>
    <property type="match status" value="1"/>
</dbReference>
<dbReference type="Pfam" id="PF01412">
    <property type="entry name" value="ArfGap"/>
    <property type="match status" value="1"/>
</dbReference>
<feature type="region of interest" description="Disordered" evidence="5">
    <location>
        <begin position="129"/>
        <end position="294"/>
    </location>
</feature>
<organism evidence="7 8">
    <name type="scientific">Penstemon smallii</name>
    <dbReference type="NCBI Taxonomy" id="265156"/>
    <lineage>
        <taxon>Eukaryota</taxon>
        <taxon>Viridiplantae</taxon>
        <taxon>Streptophyta</taxon>
        <taxon>Embryophyta</taxon>
        <taxon>Tracheophyta</taxon>
        <taxon>Spermatophyta</taxon>
        <taxon>Magnoliopsida</taxon>
        <taxon>eudicotyledons</taxon>
        <taxon>Gunneridae</taxon>
        <taxon>Pentapetalae</taxon>
        <taxon>asterids</taxon>
        <taxon>lamiids</taxon>
        <taxon>Lamiales</taxon>
        <taxon>Plantaginaceae</taxon>
        <taxon>Cheloneae</taxon>
        <taxon>Penstemon</taxon>
    </lineage>
</organism>
<evidence type="ECO:0000256" key="2">
    <source>
        <dbReference type="ARBA" id="ARBA00022771"/>
    </source>
</evidence>
<keyword evidence="1" id="KW-0479">Metal-binding</keyword>
<evidence type="ECO:0000256" key="3">
    <source>
        <dbReference type="ARBA" id="ARBA00022833"/>
    </source>
</evidence>
<gene>
    <name evidence="7" type="ORF">ACJIZ3_021171</name>
</gene>
<accession>A0ABD3SLI4</accession>
<evidence type="ECO:0000256" key="5">
    <source>
        <dbReference type="SAM" id="MobiDB-lite"/>
    </source>
</evidence>
<dbReference type="PRINTS" id="PR00405">
    <property type="entry name" value="REVINTRACTNG"/>
</dbReference>
<protein>
    <recommendedName>
        <fullName evidence="6">Arf-GAP domain-containing protein</fullName>
    </recommendedName>
</protein>
<dbReference type="SUPFAM" id="SSF57863">
    <property type="entry name" value="ArfGap/RecO-like zinc finger"/>
    <property type="match status" value="1"/>
</dbReference>
<dbReference type="PANTHER" id="PTHR46085:SF3">
    <property type="entry name" value="ARF GTPASE ACTIVATING PROTEIN"/>
    <property type="match status" value="1"/>
</dbReference>
<dbReference type="InterPro" id="IPR001164">
    <property type="entry name" value="ArfGAP_dom"/>
</dbReference>
<evidence type="ECO:0000256" key="4">
    <source>
        <dbReference type="PROSITE-ProRule" id="PRU00288"/>
    </source>
</evidence>
<dbReference type="Gene3D" id="1.10.220.150">
    <property type="entry name" value="Arf GTPase activating protein"/>
    <property type="match status" value="1"/>
</dbReference>
<dbReference type="InterPro" id="IPR038508">
    <property type="entry name" value="ArfGAP_dom_sf"/>
</dbReference>
<dbReference type="AlphaFoldDB" id="A0ABD3SLI4"/>
<feature type="region of interest" description="Disordered" evidence="5">
    <location>
        <begin position="621"/>
        <end position="662"/>
    </location>
</feature>
<evidence type="ECO:0000313" key="7">
    <source>
        <dbReference type="EMBL" id="KAL3825142.1"/>
    </source>
</evidence>
<feature type="compositionally biased region" description="Basic and acidic residues" evidence="5">
    <location>
        <begin position="201"/>
        <end position="217"/>
    </location>
</feature>
<feature type="compositionally biased region" description="Polar residues" evidence="5">
    <location>
        <begin position="276"/>
        <end position="287"/>
    </location>
</feature>
<dbReference type="InterPro" id="IPR037278">
    <property type="entry name" value="ARFGAP/RecO"/>
</dbReference>
<dbReference type="PANTHER" id="PTHR46085">
    <property type="entry name" value="ARFGAP/RECO-RELATED"/>
    <property type="match status" value="1"/>
</dbReference>
<dbReference type="PROSITE" id="PS50115">
    <property type="entry name" value="ARFGAP"/>
    <property type="match status" value="1"/>
</dbReference>
<feature type="compositionally biased region" description="Polar residues" evidence="5">
    <location>
        <begin position="497"/>
        <end position="513"/>
    </location>
</feature>